<keyword evidence="2" id="KW-1133">Transmembrane helix</keyword>
<feature type="transmembrane region" description="Helical" evidence="2">
    <location>
        <begin position="200"/>
        <end position="225"/>
    </location>
</feature>
<organism evidence="3 4">
    <name type="scientific">Stephania yunnanensis</name>
    <dbReference type="NCBI Taxonomy" id="152371"/>
    <lineage>
        <taxon>Eukaryota</taxon>
        <taxon>Viridiplantae</taxon>
        <taxon>Streptophyta</taxon>
        <taxon>Embryophyta</taxon>
        <taxon>Tracheophyta</taxon>
        <taxon>Spermatophyta</taxon>
        <taxon>Magnoliopsida</taxon>
        <taxon>Ranunculales</taxon>
        <taxon>Menispermaceae</taxon>
        <taxon>Menispermoideae</taxon>
        <taxon>Cissampelideae</taxon>
        <taxon>Stephania</taxon>
    </lineage>
</organism>
<sequence length="293" mass="30903">MDTVSESSMAVSMAASEASPSSTTTTPRPTSTPSSAPPSPAGLFQGRIGVKVGDCMEAAVAAGSSRYDFDQAASFLARNVVDWAPLVSGEDGEVVDVFSAEDVERIRGFSKARGRRHWGRWGFHGGRGDGDKVHLGLLKRASSNPEMREVGISASATSACVTRLAGLSDGLTLQCLSATKSIGRISEVELFLAMTINKGILLGFVASGLIGLVAGSVAVAASLGVCLSNLCTLNFFNCTNDGLKFSSRSSTSLDLANKEVAYEDGIPQFDREENKLFVYHVKVMQNAQFKTMA</sequence>
<accession>A0AAP0L795</accession>
<evidence type="ECO:0000256" key="2">
    <source>
        <dbReference type="SAM" id="Phobius"/>
    </source>
</evidence>
<evidence type="ECO:0000313" key="4">
    <source>
        <dbReference type="Proteomes" id="UP001420932"/>
    </source>
</evidence>
<evidence type="ECO:0000256" key="1">
    <source>
        <dbReference type="SAM" id="MobiDB-lite"/>
    </source>
</evidence>
<gene>
    <name evidence="3" type="ORF">Syun_004476</name>
</gene>
<dbReference type="Proteomes" id="UP001420932">
    <property type="component" value="Unassembled WGS sequence"/>
</dbReference>
<dbReference type="EMBL" id="JBBNAF010000002">
    <property type="protein sequence ID" value="KAK9163574.1"/>
    <property type="molecule type" value="Genomic_DNA"/>
</dbReference>
<dbReference type="AlphaFoldDB" id="A0AAP0L795"/>
<evidence type="ECO:0000313" key="3">
    <source>
        <dbReference type="EMBL" id="KAK9163574.1"/>
    </source>
</evidence>
<name>A0AAP0L795_9MAGN</name>
<proteinExistence type="predicted"/>
<protein>
    <submittedName>
        <fullName evidence="3">Uncharacterized protein</fullName>
    </submittedName>
</protein>
<feature type="compositionally biased region" description="Low complexity" evidence="1">
    <location>
        <begin position="1"/>
        <end position="34"/>
    </location>
</feature>
<comment type="caution">
    <text evidence="3">The sequence shown here is derived from an EMBL/GenBank/DDBJ whole genome shotgun (WGS) entry which is preliminary data.</text>
</comment>
<reference evidence="3 4" key="1">
    <citation type="submission" date="2024-01" db="EMBL/GenBank/DDBJ databases">
        <title>Genome assemblies of Stephania.</title>
        <authorList>
            <person name="Yang L."/>
        </authorList>
    </citation>
    <scope>NUCLEOTIDE SEQUENCE [LARGE SCALE GENOMIC DNA]</scope>
    <source>
        <strain evidence="3">YNDBR</strain>
        <tissue evidence="3">Leaf</tissue>
    </source>
</reference>
<keyword evidence="2" id="KW-0472">Membrane</keyword>
<keyword evidence="4" id="KW-1185">Reference proteome</keyword>
<feature type="region of interest" description="Disordered" evidence="1">
    <location>
        <begin position="1"/>
        <end position="44"/>
    </location>
</feature>
<keyword evidence="2" id="KW-0812">Transmembrane</keyword>